<keyword evidence="2" id="KW-1185">Reference proteome</keyword>
<evidence type="ECO:0000256" key="1">
    <source>
        <dbReference type="SAM" id="MobiDB-lite"/>
    </source>
</evidence>
<dbReference type="Gene3D" id="1.20.120.900">
    <property type="entry name" value="Pex19, mPTS binding domain"/>
    <property type="match status" value="1"/>
</dbReference>
<proteinExistence type="predicted"/>
<dbReference type="PANTHER" id="PTHR12774:SF2">
    <property type="entry name" value="PEROXISOMAL BIOGENESIS FACTOR 19"/>
    <property type="match status" value="1"/>
</dbReference>
<protein>
    <submittedName>
        <fullName evidence="3">Peroxisome biogenesis protein 19-1</fullName>
    </submittedName>
</protein>
<dbReference type="Proteomes" id="UP000813463">
    <property type="component" value="Chromosome 4"/>
</dbReference>
<reference evidence="2" key="1">
    <citation type="journal article" date="2021" name="Nat. Commun.">
        <title>Genomic analyses provide insights into spinach domestication and the genetic basis of agronomic traits.</title>
        <authorList>
            <person name="Cai X."/>
            <person name="Sun X."/>
            <person name="Xu C."/>
            <person name="Sun H."/>
            <person name="Wang X."/>
            <person name="Ge C."/>
            <person name="Zhang Z."/>
            <person name="Wang Q."/>
            <person name="Fei Z."/>
            <person name="Jiao C."/>
            <person name="Wang Q."/>
        </authorList>
    </citation>
    <scope>NUCLEOTIDE SEQUENCE [LARGE SCALE GENOMIC DNA]</scope>
    <source>
        <strain evidence="2">cv. Varoflay</strain>
    </source>
</reference>
<dbReference type="KEGG" id="soe:110805515"/>
<accession>A0A9R0JHX2</accession>
<dbReference type="GO" id="GO:0033328">
    <property type="term" value="F:peroxisome membrane targeting sequence binding"/>
    <property type="evidence" value="ECO:0000318"/>
    <property type="project" value="GO_Central"/>
</dbReference>
<sequence>MASNADDLDQLLDSALDDFQTLNVSSSQRNEEKKEKEEKPCLPANVQGLGLGLPDLKSKKKGKQKVPNPTDSHVSETLDKLRQQTREAVKNMESISGAPKAGEDLGKDAMMEDWVKQFEELAGSQDMESIVETMMQQLLSKDILYEPMKEIGERYPKWLEEHKSSLSDEDYTRYSHQYELIQELNGVYDRDPGNFSKIVELMQKMQECGHPPNDIVHEIAPDFDLATLGQISPEMLEAQQNCSIM</sequence>
<organism evidence="2 3">
    <name type="scientific">Spinacia oleracea</name>
    <name type="common">Spinach</name>
    <dbReference type="NCBI Taxonomy" id="3562"/>
    <lineage>
        <taxon>Eukaryota</taxon>
        <taxon>Viridiplantae</taxon>
        <taxon>Streptophyta</taxon>
        <taxon>Embryophyta</taxon>
        <taxon>Tracheophyta</taxon>
        <taxon>Spermatophyta</taxon>
        <taxon>Magnoliopsida</taxon>
        <taxon>eudicotyledons</taxon>
        <taxon>Gunneridae</taxon>
        <taxon>Pentapetalae</taxon>
        <taxon>Caryophyllales</taxon>
        <taxon>Chenopodiaceae</taxon>
        <taxon>Chenopodioideae</taxon>
        <taxon>Anserineae</taxon>
        <taxon>Spinacia</taxon>
    </lineage>
</organism>
<dbReference type="GO" id="GO:0045046">
    <property type="term" value="P:protein import into peroxisome membrane"/>
    <property type="evidence" value="ECO:0000318"/>
    <property type="project" value="GO_Central"/>
</dbReference>
<feature type="region of interest" description="Disordered" evidence="1">
    <location>
        <begin position="15"/>
        <end position="75"/>
    </location>
</feature>
<gene>
    <name evidence="3" type="primary">LOC110805515</name>
</gene>
<reference evidence="3" key="2">
    <citation type="submission" date="2025-08" db="UniProtKB">
        <authorList>
            <consortium name="RefSeq"/>
        </authorList>
    </citation>
    <scope>IDENTIFICATION</scope>
    <source>
        <tissue evidence="3">Leaf</tissue>
    </source>
</reference>
<feature type="compositionally biased region" description="Basic and acidic residues" evidence="1">
    <location>
        <begin position="29"/>
        <end position="40"/>
    </location>
</feature>
<dbReference type="PANTHER" id="PTHR12774">
    <property type="entry name" value="PEROXISOMAL BIOGENESIS FACTOR 19"/>
    <property type="match status" value="1"/>
</dbReference>
<dbReference type="InterPro" id="IPR006708">
    <property type="entry name" value="Pex19"/>
</dbReference>
<dbReference type="GO" id="GO:0005778">
    <property type="term" value="C:peroxisomal membrane"/>
    <property type="evidence" value="ECO:0000318"/>
    <property type="project" value="GO_Central"/>
</dbReference>
<evidence type="ECO:0000313" key="3">
    <source>
        <dbReference type="RefSeq" id="XP_021866825.1"/>
    </source>
</evidence>
<dbReference type="GeneID" id="110805515"/>
<dbReference type="OrthoDB" id="21292at2759"/>
<dbReference type="Pfam" id="PF04614">
    <property type="entry name" value="Pex19"/>
    <property type="match status" value="1"/>
</dbReference>
<dbReference type="AlphaFoldDB" id="A0A9R0JHX2"/>
<name>A0A9R0JHX2_SPIOL</name>
<dbReference type="InterPro" id="IPR038322">
    <property type="entry name" value="Pex19_C_sf"/>
</dbReference>
<evidence type="ECO:0000313" key="2">
    <source>
        <dbReference type="Proteomes" id="UP000813463"/>
    </source>
</evidence>
<dbReference type="RefSeq" id="XP_021866825.1">
    <property type="nucleotide sequence ID" value="XM_022011133.2"/>
</dbReference>